<feature type="transmembrane region" description="Helical" evidence="1">
    <location>
        <begin position="208"/>
        <end position="226"/>
    </location>
</feature>
<keyword evidence="3" id="KW-0012">Acyltransferase</keyword>
<accession>A0A7C9KWN7</accession>
<dbReference type="InterPro" id="IPR050879">
    <property type="entry name" value="Acyltransferase_3"/>
</dbReference>
<dbReference type="InterPro" id="IPR002656">
    <property type="entry name" value="Acyl_transf_3_dom"/>
</dbReference>
<dbReference type="AlphaFoldDB" id="A0A7C9KWN7"/>
<reference evidence="3 4" key="1">
    <citation type="submission" date="2019-09" db="EMBL/GenBank/DDBJ databases">
        <title>Polymorphobacter sp. isolated from a lake in China.</title>
        <authorList>
            <person name="Liu Z."/>
        </authorList>
    </citation>
    <scope>NUCLEOTIDE SEQUENCE [LARGE SCALE GENOMIC DNA]</scope>
    <source>
        <strain evidence="3 4">D40P</strain>
    </source>
</reference>
<keyword evidence="1" id="KW-0472">Membrane</keyword>
<feature type="transmembrane region" description="Helical" evidence="1">
    <location>
        <begin position="20"/>
        <end position="39"/>
    </location>
</feature>
<feature type="domain" description="Acyltransferase 3" evidence="2">
    <location>
        <begin position="29"/>
        <end position="315"/>
    </location>
</feature>
<dbReference type="EMBL" id="WIOL01000001">
    <property type="protein sequence ID" value="MQT16166.1"/>
    <property type="molecule type" value="Genomic_DNA"/>
</dbReference>
<evidence type="ECO:0000313" key="3">
    <source>
        <dbReference type="EMBL" id="MQT16166.1"/>
    </source>
</evidence>
<keyword evidence="1" id="KW-0812">Transmembrane</keyword>
<organism evidence="3 4">
    <name type="scientific">Sandarakinorhabdus fusca</name>
    <dbReference type="NCBI Taxonomy" id="1439888"/>
    <lineage>
        <taxon>Bacteria</taxon>
        <taxon>Pseudomonadati</taxon>
        <taxon>Pseudomonadota</taxon>
        <taxon>Alphaproteobacteria</taxon>
        <taxon>Sphingomonadales</taxon>
        <taxon>Sphingosinicellaceae</taxon>
        <taxon>Sandarakinorhabdus</taxon>
    </lineage>
</organism>
<name>A0A7C9KWN7_9SPHN</name>
<feature type="transmembrane region" description="Helical" evidence="1">
    <location>
        <begin position="163"/>
        <end position="188"/>
    </location>
</feature>
<dbReference type="GO" id="GO:0016747">
    <property type="term" value="F:acyltransferase activity, transferring groups other than amino-acyl groups"/>
    <property type="evidence" value="ECO:0007669"/>
    <property type="project" value="InterPro"/>
</dbReference>
<keyword evidence="4" id="KW-1185">Reference proteome</keyword>
<feature type="transmembrane region" description="Helical" evidence="1">
    <location>
        <begin position="85"/>
        <end position="107"/>
    </location>
</feature>
<evidence type="ECO:0000256" key="1">
    <source>
        <dbReference type="SAM" id="Phobius"/>
    </source>
</evidence>
<dbReference type="PANTHER" id="PTHR23028">
    <property type="entry name" value="ACETYLTRANSFERASE"/>
    <property type="match status" value="1"/>
</dbReference>
<keyword evidence="3" id="KW-0808">Transferase</keyword>
<keyword evidence="1" id="KW-1133">Transmembrane helix</keyword>
<dbReference type="RefSeq" id="WP_152576596.1">
    <property type="nucleotide sequence ID" value="NZ_JAATJI010000001.1"/>
</dbReference>
<feature type="transmembrane region" description="Helical" evidence="1">
    <location>
        <begin position="45"/>
        <end position="64"/>
    </location>
</feature>
<feature type="transmembrane region" description="Helical" evidence="1">
    <location>
        <begin position="277"/>
        <end position="295"/>
    </location>
</feature>
<gene>
    <name evidence="3" type="ORF">F3168_02690</name>
</gene>
<proteinExistence type="predicted"/>
<dbReference type="Proteomes" id="UP000481327">
    <property type="component" value="Unassembled WGS sequence"/>
</dbReference>
<evidence type="ECO:0000313" key="4">
    <source>
        <dbReference type="Proteomes" id="UP000481327"/>
    </source>
</evidence>
<feature type="transmembrane region" description="Helical" evidence="1">
    <location>
        <begin position="302"/>
        <end position="319"/>
    </location>
</feature>
<evidence type="ECO:0000259" key="2">
    <source>
        <dbReference type="Pfam" id="PF01757"/>
    </source>
</evidence>
<comment type="caution">
    <text evidence="3">The sequence shown here is derived from an EMBL/GenBank/DDBJ whole genome shotgun (WGS) entry which is preliminary data.</text>
</comment>
<protein>
    <submittedName>
        <fullName evidence="3">Acyltransferase family protein</fullName>
    </submittedName>
</protein>
<feature type="transmembrane region" description="Helical" evidence="1">
    <location>
        <begin position="127"/>
        <end position="151"/>
    </location>
</feature>
<dbReference type="OrthoDB" id="9767863at2"/>
<dbReference type="Pfam" id="PF01757">
    <property type="entry name" value="Acyl_transf_3"/>
    <property type="match status" value="1"/>
</dbReference>
<sequence>MTTDDAAMKRDMAPRPVRILGMLTGPGAFRLILAAAVFVSHVSRIGIGRPAVVLFFMLSGYWVTRLYQGWSASTWTFEASRFLRIWPLLAVTAIVVWLVEMAGILPLHGNLLSTLGLLGLAVRQGDVIGVAWSLDLELQFYLLLPFCLWWINRRTDGRATRAALLLAVLTVAGAIGMANGWLTALAFAPAFAGGVAIRLSDWRVSTRTAAISVAVFVGIGVLLWLVPATRMMVIKGDVPWWLDLAYTAWCLTLLPYVAWNVHQPSPPIDREMGNLSFPLYLVHFPLIVLAIRWAGDGLAGKALALVLALVATAILYLFVDRPFERWRSGLWRRRRDTMVAEARDSPP</sequence>
<feature type="transmembrane region" description="Helical" evidence="1">
    <location>
        <begin position="238"/>
        <end position="257"/>
    </location>
</feature>